<reference evidence="1 2" key="1">
    <citation type="journal article" date="2020" name="Sci. Rep.">
        <title>A novel cyanobacterial geosmin producer, revising GeoA distribution and dispersion patterns in Bacteria.</title>
        <authorList>
            <person name="Churro C."/>
            <person name="Semedo-Aguiar A.P."/>
            <person name="Silva A.D."/>
            <person name="Pereira-Leal J.B."/>
            <person name="Leite R.B."/>
        </authorList>
    </citation>
    <scope>NUCLEOTIDE SEQUENCE [LARGE SCALE GENOMIC DNA]</scope>
    <source>
        <strain evidence="1 2">IPMA8</strain>
    </source>
</reference>
<evidence type="ECO:0000313" key="2">
    <source>
        <dbReference type="Proteomes" id="UP000702425"/>
    </source>
</evidence>
<evidence type="ECO:0000313" key="1">
    <source>
        <dbReference type="EMBL" id="NQE32452.1"/>
    </source>
</evidence>
<dbReference type="Proteomes" id="UP000702425">
    <property type="component" value="Unassembled WGS sequence"/>
</dbReference>
<dbReference type="EMBL" id="SRRZ01000002">
    <property type="protein sequence ID" value="NQE32452.1"/>
    <property type="molecule type" value="Genomic_DNA"/>
</dbReference>
<organism evidence="1 2">
    <name type="scientific">Microcoleus asticus IPMA8</name>
    <dbReference type="NCBI Taxonomy" id="2563858"/>
    <lineage>
        <taxon>Bacteria</taxon>
        <taxon>Bacillati</taxon>
        <taxon>Cyanobacteriota</taxon>
        <taxon>Cyanophyceae</taxon>
        <taxon>Oscillatoriophycideae</taxon>
        <taxon>Oscillatoriales</taxon>
        <taxon>Microcoleaceae</taxon>
        <taxon>Microcoleus</taxon>
        <taxon>Microcoleus asticus</taxon>
    </lineage>
</organism>
<proteinExistence type="predicted"/>
<name>A0ABX2CPV2_9CYAN</name>
<sequence length="89" mass="10879">MTTERWNDEMVDDLASTVEQTTRNVDMLVGAVNALLERDSRRDEETRRRDEEMRRRDEDFQQYKIENDQRFNILLEEVRFLIRKLGENQ</sequence>
<comment type="caution">
    <text evidence="1">The sequence shown here is derived from an EMBL/GenBank/DDBJ whole genome shotgun (WGS) entry which is preliminary data.</text>
</comment>
<keyword evidence="2" id="KW-1185">Reference proteome</keyword>
<gene>
    <name evidence="1" type="ORF">E5S67_00166</name>
</gene>
<dbReference type="RefSeq" id="WP_172184551.1">
    <property type="nucleotide sequence ID" value="NZ_CAWPPK010000112.1"/>
</dbReference>
<accession>A0ABX2CPV2</accession>
<protein>
    <submittedName>
        <fullName evidence="1">Uncharacterized protein</fullName>
    </submittedName>
</protein>